<organism evidence="1 2">
    <name type="scientific">Jaapia argillacea MUCL 33604</name>
    <dbReference type="NCBI Taxonomy" id="933084"/>
    <lineage>
        <taxon>Eukaryota</taxon>
        <taxon>Fungi</taxon>
        <taxon>Dikarya</taxon>
        <taxon>Basidiomycota</taxon>
        <taxon>Agaricomycotina</taxon>
        <taxon>Agaricomycetes</taxon>
        <taxon>Agaricomycetidae</taxon>
        <taxon>Jaapiales</taxon>
        <taxon>Jaapiaceae</taxon>
        <taxon>Jaapia</taxon>
    </lineage>
</organism>
<reference evidence="2" key="1">
    <citation type="journal article" date="2014" name="Proc. Natl. Acad. Sci. U.S.A.">
        <title>Extensive sampling of basidiomycete genomes demonstrates inadequacy of the white-rot/brown-rot paradigm for wood decay fungi.</title>
        <authorList>
            <person name="Riley R."/>
            <person name="Salamov A.A."/>
            <person name="Brown D.W."/>
            <person name="Nagy L.G."/>
            <person name="Floudas D."/>
            <person name="Held B.W."/>
            <person name="Levasseur A."/>
            <person name="Lombard V."/>
            <person name="Morin E."/>
            <person name="Otillar R."/>
            <person name="Lindquist E.A."/>
            <person name="Sun H."/>
            <person name="LaButti K.M."/>
            <person name="Schmutz J."/>
            <person name="Jabbour D."/>
            <person name="Luo H."/>
            <person name="Baker S.E."/>
            <person name="Pisabarro A.G."/>
            <person name="Walton J.D."/>
            <person name="Blanchette R.A."/>
            <person name="Henrissat B."/>
            <person name="Martin F."/>
            <person name="Cullen D."/>
            <person name="Hibbett D.S."/>
            <person name="Grigoriev I.V."/>
        </authorList>
    </citation>
    <scope>NUCLEOTIDE SEQUENCE [LARGE SCALE GENOMIC DNA]</scope>
    <source>
        <strain evidence="2">MUCL 33604</strain>
    </source>
</reference>
<dbReference type="HOGENOM" id="CLU_2904500_0_0_1"/>
<dbReference type="InParanoid" id="A0A067PYT6"/>
<sequence>MHLPPDLCLYLTVPPTRWDIVPTEGEEVEVVPEVEYDLLVEARMKERMGASEMTHMPGSQSL</sequence>
<protein>
    <submittedName>
        <fullName evidence="1">Uncharacterized protein</fullName>
    </submittedName>
</protein>
<keyword evidence="2" id="KW-1185">Reference proteome</keyword>
<dbReference type="STRING" id="933084.A0A067PYT6"/>
<evidence type="ECO:0000313" key="1">
    <source>
        <dbReference type="EMBL" id="KDQ59055.1"/>
    </source>
</evidence>
<dbReference type="Proteomes" id="UP000027265">
    <property type="component" value="Unassembled WGS sequence"/>
</dbReference>
<dbReference type="AlphaFoldDB" id="A0A067PYT6"/>
<proteinExistence type="predicted"/>
<accession>A0A067PYT6</accession>
<name>A0A067PYT6_9AGAM</name>
<evidence type="ECO:0000313" key="2">
    <source>
        <dbReference type="Proteomes" id="UP000027265"/>
    </source>
</evidence>
<dbReference type="EMBL" id="KL197716">
    <property type="protein sequence ID" value="KDQ59055.1"/>
    <property type="molecule type" value="Genomic_DNA"/>
</dbReference>
<gene>
    <name evidence="1" type="ORF">JAAARDRAFT_57031</name>
</gene>